<protein>
    <submittedName>
        <fullName evidence="2">Uncharacterized protein</fullName>
    </submittedName>
</protein>
<dbReference type="EMBL" id="CM009757">
    <property type="protein sequence ID" value="PUZ40865.1"/>
    <property type="molecule type" value="Genomic_DNA"/>
</dbReference>
<gene>
    <name evidence="2" type="ORF">GQ55_9G456500</name>
</gene>
<reference evidence="2 3" key="1">
    <citation type="submission" date="2018-04" db="EMBL/GenBank/DDBJ databases">
        <title>WGS assembly of Panicum hallii var. hallii HAL2.</title>
        <authorList>
            <person name="Lovell J."/>
            <person name="Jenkins J."/>
            <person name="Lowry D."/>
            <person name="Mamidi S."/>
            <person name="Sreedasyam A."/>
            <person name="Weng X."/>
            <person name="Barry K."/>
            <person name="Bonette J."/>
            <person name="Campitelli B."/>
            <person name="Daum C."/>
            <person name="Gordon S."/>
            <person name="Gould B."/>
            <person name="Lipzen A."/>
            <person name="MacQueen A."/>
            <person name="Palacio-Mejia J."/>
            <person name="Plott C."/>
            <person name="Shakirov E."/>
            <person name="Shu S."/>
            <person name="Yoshinaga Y."/>
            <person name="Zane M."/>
            <person name="Rokhsar D."/>
            <person name="Grimwood J."/>
            <person name="Schmutz J."/>
            <person name="Juenger T."/>
        </authorList>
    </citation>
    <scope>NUCLEOTIDE SEQUENCE [LARGE SCALE GENOMIC DNA]</scope>
    <source>
        <strain evidence="3">cv. HAL2</strain>
    </source>
</reference>
<sequence>MEVRAWRRRTTCSCSRRRRPSSSTDARSCWRWNAAAGCGRATPWTSAPTPCRPWIPAGAGRCPTPGRWATPTSPGAWWSTPSTARGGHRATPSWAAAPGSSSWCRARATTHPCSDKDPISFGTRIFFYFFLRNKHPQDLGGPAASTRGFRLSAACSGTPGAGGASSRRAIRRSKPGGTWCSSSSSSWAATSTDSRRW</sequence>
<evidence type="ECO:0000313" key="2">
    <source>
        <dbReference type="EMBL" id="PUZ40865.1"/>
    </source>
</evidence>
<name>A0A2T7CC10_9POAL</name>
<feature type="region of interest" description="Disordered" evidence="1">
    <location>
        <begin position="156"/>
        <end position="197"/>
    </location>
</feature>
<accession>A0A2T7CC10</accession>
<dbReference type="Gramene" id="PUZ40865">
    <property type="protein sequence ID" value="PUZ40865"/>
    <property type="gene ID" value="GQ55_9G456500"/>
</dbReference>
<keyword evidence="3" id="KW-1185">Reference proteome</keyword>
<organism evidence="2 3">
    <name type="scientific">Panicum hallii var. hallii</name>
    <dbReference type="NCBI Taxonomy" id="1504633"/>
    <lineage>
        <taxon>Eukaryota</taxon>
        <taxon>Viridiplantae</taxon>
        <taxon>Streptophyta</taxon>
        <taxon>Embryophyta</taxon>
        <taxon>Tracheophyta</taxon>
        <taxon>Spermatophyta</taxon>
        <taxon>Magnoliopsida</taxon>
        <taxon>Liliopsida</taxon>
        <taxon>Poales</taxon>
        <taxon>Poaceae</taxon>
        <taxon>PACMAD clade</taxon>
        <taxon>Panicoideae</taxon>
        <taxon>Panicodae</taxon>
        <taxon>Paniceae</taxon>
        <taxon>Panicinae</taxon>
        <taxon>Panicum</taxon>
        <taxon>Panicum sect. Panicum</taxon>
    </lineage>
</organism>
<evidence type="ECO:0000313" key="3">
    <source>
        <dbReference type="Proteomes" id="UP000244336"/>
    </source>
</evidence>
<evidence type="ECO:0000256" key="1">
    <source>
        <dbReference type="SAM" id="MobiDB-lite"/>
    </source>
</evidence>
<dbReference type="AlphaFoldDB" id="A0A2T7CC10"/>
<proteinExistence type="predicted"/>
<feature type="compositionally biased region" description="Low complexity" evidence="1">
    <location>
        <begin position="181"/>
        <end position="197"/>
    </location>
</feature>
<dbReference type="Proteomes" id="UP000244336">
    <property type="component" value="Chromosome 9"/>
</dbReference>